<evidence type="ECO:0000313" key="2">
    <source>
        <dbReference type="Proteomes" id="UP000184159"/>
    </source>
</evidence>
<evidence type="ECO:0000313" key="1">
    <source>
        <dbReference type="EMBL" id="SHE46755.1"/>
    </source>
</evidence>
<sequence>MHDCFAIGIVRRQQEDQKCAVEFVIIIFALRSKSRFFPSYLRGIDSINMNRRKCFL</sequence>
<protein>
    <submittedName>
        <fullName evidence="1">Uncharacterized protein</fullName>
    </submittedName>
</protein>
<reference evidence="2" key="1">
    <citation type="submission" date="2016-11" db="EMBL/GenBank/DDBJ databases">
        <authorList>
            <person name="Varghese N."/>
            <person name="Submissions S."/>
        </authorList>
    </citation>
    <scope>NUCLEOTIDE SEQUENCE [LARGE SCALE GENOMIC DNA]</scope>
    <source>
        <strain evidence="2">DSM 21264</strain>
    </source>
</reference>
<proteinExistence type="predicted"/>
<dbReference type="EMBL" id="FQUH01000001">
    <property type="protein sequence ID" value="SHE46755.1"/>
    <property type="molecule type" value="Genomic_DNA"/>
</dbReference>
<name>A0A1M4TQT5_VIBGA</name>
<gene>
    <name evidence="1" type="ORF">SAMN02745781_00370</name>
</gene>
<keyword evidence="2" id="KW-1185">Reference proteome</keyword>
<dbReference type="AlphaFoldDB" id="A0A1M4TQT5"/>
<organism evidence="1 2">
    <name type="scientific">Vibrio gazogenes DSM 21264 = NBRC 103151</name>
    <dbReference type="NCBI Taxonomy" id="1123492"/>
    <lineage>
        <taxon>Bacteria</taxon>
        <taxon>Pseudomonadati</taxon>
        <taxon>Pseudomonadota</taxon>
        <taxon>Gammaproteobacteria</taxon>
        <taxon>Vibrionales</taxon>
        <taxon>Vibrionaceae</taxon>
        <taxon>Vibrio</taxon>
    </lineage>
</organism>
<accession>A0A1M4TQT5</accession>
<dbReference type="Proteomes" id="UP000184159">
    <property type="component" value="Unassembled WGS sequence"/>
</dbReference>